<keyword evidence="3" id="KW-1185">Reference proteome</keyword>
<keyword evidence="1" id="KW-0732">Signal</keyword>
<dbReference type="EMBL" id="JRTT01000001">
    <property type="protein sequence ID" value="KHD79281.1"/>
    <property type="molecule type" value="Genomic_DNA"/>
</dbReference>
<feature type="chain" id="PRO_5002022827" description="PknH-like extracellular domain-containing protein" evidence="1">
    <location>
        <begin position="30"/>
        <end position="230"/>
    </location>
</feature>
<dbReference type="AlphaFoldDB" id="A0A0A6UV07"/>
<dbReference type="Proteomes" id="UP000054537">
    <property type="component" value="Unassembled WGS sequence"/>
</dbReference>
<sequence length="230" mass="23801">MGFSTHKTMALVGAVAVVAGLGLTTPAYAAPPPSRPAPLAKSLLTTHDVPHGYVPGEAGNIRRMLGAALAAHRPGADPCAAGRPAPRPAPAAGRSAIAVFLHPEKGTVLAEALADTGEETAADLVAAAGTMLAKCPVVTTADGRLEIEPSRWNPPLGDESITLGLRFGWDEPASRPALRGRMALVAYRNLVLIVGLIGIGEPDERDLKRVVRAAVRKLVLTSGISVKERT</sequence>
<accession>A0A0A6UV07</accession>
<evidence type="ECO:0000313" key="2">
    <source>
        <dbReference type="EMBL" id="KHD79281.1"/>
    </source>
</evidence>
<name>A0A0A6UV07_ACTUT</name>
<dbReference type="STRING" id="1869.MB27_01405"/>
<dbReference type="OrthoDB" id="3294977at2"/>
<evidence type="ECO:0008006" key="4">
    <source>
        <dbReference type="Google" id="ProtNLM"/>
    </source>
</evidence>
<gene>
    <name evidence="2" type="ORF">MB27_01405</name>
</gene>
<organism evidence="2 3">
    <name type="scientific">Actinoplanes utahensis</name>
    <dbReference type="NCBI Taxonomy" id="1869"/>
    <lineage>
        <taxon>Bacteria</taxon>
        <taxon>Bacillati</taxon>
        <taxon>Actinomycetota</taxon>
        <taxon>Actinomycetes</taxon>
        <taxon>Micromonosporales</taxon>
        <taxon>Micromonosporaceae</taxon>
        <taxon>Actinoplanes</taxon>
    </lineage>
</organism>
<protein>
    <recommendedName>
        <fullName evidence="4">PknH-like extracellular domain-containing protein</fullName>
    </recommendedName>
</protein>
<dbReference type="RefSeq" id="WP_043521759.1">
    <property type="nucleotide sequence ID" value="NZ_BAABKU010000007.1"/>
</dbReference>
<comment type="caution">
    <text evidence="2">The sequence shown here is derived from an EMBL/GenBank/DDBJ whole genome shotgun (WGS) entry which is preliminary data.</text>
</comment>
<proteinExistence type="predicted"/>
<reference evidence="2 3" key="1">
    <citation type="submission" date="2014-10" db="EMBL/GenBank/DDBJ databases">
        <title>Draft genome sequence of Actinoplanes utahensis NRRL 12052.</title>
        <authorList>
            <person name="Velasco-Bucheli B."/>
            <person name="del Cerro C."/>
            <person name="Hormigo D."/>
            <person name="Garcia J.L."/>
            <person name="Acebal C."/>
            <person name="Arroyo M."/>
            <person name="de la Mata I."/>
        </authorList>
    </citation>
    <scope>NUCLEOTIDE SEQUENCE [LARGE SCALE GENOMIC DNA]</scope>
    <source>
        <strain evidence="2 3">NRRL 12052</strain>
    </source>
</reference>
<feature type="signal peptide" evidence="1">
    <location>
        <begin position="1"/>
        <end position="29"/>
    </location>
</feature>
<evidence type="ECO:0000256" key="1">
    <source>
        <dbReference type="SAM" id="SignalP"/>
    </source>
</evidence>
<evidence type="ECO:0000313" key="3">
    <source>
        <dbReference type="Proteomes" id="UP000054537"/>
    </source>
</evidence>